<keyword evidence="1" id="KW-0812">Transmembrane</keyword>
<comment type="caution">
    <text evidence="3">The sequence shown here is derived from an EMBL/GenBank/DDBJ whole genome shotgun (WGS) entry which is preliminary data.</text>
</comment>
<evidence type="ECO:0000259" key="2">
    <source>
        <dbReference type="Pfam" id="PF12158"/>
    </source>
</evidence>
<feature type="transmembrane region" description="Helical" evidence="1">
    <location>
        <begin position="12"/>
        <end position="34"/>
    </location>
</feature>
<dbReference type="Proteomes" id="UP001304298">
    <property type="component" value="Unassembled WGS sequence"/>
</dbReference>
<feature type="domain" description="DUF3592" evidence="2">
    <location>
        <begin position="149"/>
        <end position="209"/>
    </location>
</feature>
<name>A0ABU5RHW1_9PSEU</name>
<accession>A0ABU5RHW1</accession>
<keyword evidence="4" id="KW-1185">Reference proteome</keyword>
<evidence type="ECO:0000313" key="3">
    <source>
        <dbReference type="EMBL" id="MEA5364731.1"/>
    </source>
</evidence>
<gene>
    <name evidence="3" type="ORF">VA596_34730</name>
</gene>
<protein>
    <submittedName>
        <fullName evidence="3">DUF3592 domain-containing protein</fullName>
    </submittedName>
</protein>
<evidence type="ECO:0000256" key="1">
    <source>
        <dbReference type="SAM" id="Phobius"/>
    </source>
</evidence>
<dbReference type="Pfam" id="PF12158">
    <property type="entry name" value="DUF3592"/>
    <property type="match status" value="1"/>
</dbReference>
<sequence length="340" mass="36792">MGLGLSRGRVAWLLTGALGALAFVVFVVGTSVSLAEPGYRFDDGELAADFGVLAGSAALVALAALRIRVGDRRAVTVLARQDFRPWLPPRDDHDGEDLQEETRRLRSLGRRAFVIALFWAGVLAGCAVGLELVGYSADALLATGARTGGEVQRVVDPRSGDGAPSMWVRYVAGDTALTEEIVRDTDRRYRPGEKVTVVYDRDDPARVRTVEERNENQDGVGFLVVPLLLAFVGLPWSLVAAGGWARRYRAVRATGWRAASVTVVPDYPVRRGRHAPDIHVRYPGGTGLTLRAASSTHGATSLKDRPERRAWVGGWGSAMVVLVPRGPRRYAVPAFAKTTR</sequence>
<feature type="transmembrane region" description="Helical" evidence="1">
    <location>
        <begin position="46"/>
        <end position="65"/>
    </location>
</feature>
<proteinExistence type="predicted"/>
<keyword evidence="1" id="KW-0472">Membrane</keyword>
<reference evidence="3 4" key="1">
    <citation type="submission" date="2023-12" db="EMBL/GenBank/DDBJ databases">
        <title>Amycolatopsis sp. V23-08.</title>
        <authorList>
            <person name="Somphong A."/>
        </authorList>
    </citation>
    <scope>NUCLEOTIDE SEQUENCE [LARGE SCALE GENOMIC DNA]</scope>
    <source>
        <strain evidence="3 4">V23-08</strain>
    </source>
</reference>
<dbReference type="EMBL" id="JAYFSI010000010">
    <property type="protein sequence ID" value="MEA5364731.1"/>
    <property type="molecule type" value="Genomic_DNA"/>
</dbReference>
<dbReference type="RefSeq" id="WP_323332732.1">
    <property type="nucleotide sequence ID" value="NZ_JAYFSI010000010.1"/>
</dbReference>
<organism evidence="3 4">
    <name type="scientific">Amycolatopsis heterodermiae</name>
    <dbReference type="NCBI Taxonomy" id="3110235"/>
    <lineage>
        <taxon>Bacteria</taxon>
        <taxon>Bacillati</taxon>
        <taxon>Actinomycetota</taxon>
        <taxon>Actinomycetes</taxon>
        <taxon>Pseudonocardiales</taxon>
        <taxon>Pseudonocardiaceae</taxon>
        <taxon>Amycolatopsis</taxon>
    </lineage>
</organism>
<feature type="transmembrane region" description="Helical" evidence="1">
    <location>
        <begin position="112"/>
        <end position="130"/>
    </location>
</feature>
<feature type="transmembrane region" description="Helical" evidence="1">
    <location>
        <begin position="220"/>
        <end position="245"/>
    </location>
</feature>
<evidence type="ECO:0000313" key="4">
    <source>
        <dbReference type="Proteomes" id="UP001304298"/>
    </source>
</evidence>
<keyword evidence="1" id="KW-1133">Transmembrane helix</keyword>
<dbReference type="InterPro" id="IPR021994">
    <property type="entry name" value="DUF3592"/>
</dbReference>